<feature type="transmembrane region" description="Helical" evidence="2">
    <location>
        <begin position="31"/>
        <end position="53"/>
    </location>
</feature>
<keyword evidence="2" id="KW-0472">Membrane</keyword>
<dbReference type="EMBL" id="JAUSZI010000002">
    <property type="protein sequence ID" value="MDQ1032590.1"/>
    <property type="molecule type" value="Genomic_DNA"/>
</dbReference>
<keyword evidence="2" id="KW-1133">Transmembrane helix</keyword>
<keyword evidence="4" id="KW-1185">Reference proteome</keyword>
<protein>
    <submittedName>
        <fullName evidence="3">Uncharacterized protein</fullName>
    </submittedName>
</protein>
<dbReference type="InterPro" id="IPR045713">
    <property type="entry name" value="DUF6069"/>
</dbReference>
<feature type="compositionally biased region" description="Polar residues" evidence="1">
    <location>
        <begin position="1"/>
        <end position="10"/>
    </location>
</feature>
<reference evidence="3 4" key="1">
    <citation type="submission" date="2023-07" db="EMBL/GenBank/DDBJ databases">
        <title>Comparative genomics of wheat-associated soil bacteria to identify genetic determinants of phenazine resistance.</title>
        <authorList>
            <person name="Mouncey N."/>
        </authorList>
    </citation>
    <scope>NUCLEOTIDE SEQUENCE [LARGE SCALE GENOMIC DNA]</scope>
    <source>
        <strain evidence="3 4">V2I4</strain>
    </source>
</reference>
<feature type="transmembrane region" description="Helical" evidence="2">
    <location>
        <begin position="73"/>
        <end position="97"/>
    </location>
</feature>
<feature type="transmembrane region" description="Helical" evidence="2">
    <location>
        <begin position="104"/>
        <end position="125"/>
    </location>
</feature>
<evidence type="ECO:0000256" key="2">
    <source>
        <dbReference type="SAM" id="Phobius"/>
    </source>
</evidence>
<dbReference type="RefSeq" id="WP_307529457.1">
    <property type="nucleotide sequence ID" value="NZ_JAUSZI010000002.1"/>
</dbReference>
<dbReference type="Proteomes" id="UP001230328">
    <property type="component" value="Unassembled WGS sequence"/>
</dbReference>
<feature type="compositionally biased region" description="Low complexity" evidence="1">
    <location>
        <begin position="11"/>
        <end position="21"/>
    </location>
</feature>
<dbReference type="Pfam" id="PF19545">
    <property type="entry name" value="DUF6069"/>
    <property type="match status" value="1"/>
</dbReference>
<evidence type="ECO:0000313" key="4">
    <source>
        <dbReference type="Proteomes" id="UP001230328"/>
    </source>
</evidence>
<organism evidence="3 4">
    <name type="scientific">Streptomyces umbrinus</name>
    <dbReference type="NCBI Taxonomy" id="67370"/>
    <lineage>
        <taxon>Bacteria</taxon>
        <taxon>Bacillati</taxon>
        <taxon>Actinomycetota</taxon>
        <taxon>Actinomycetes</taxon>
        <taxon>Kitasatosporales</taxon>
        <taxon>Streptomycetaceae</taxon>
        <taxon>Streptomyces</taxon>
        <taxon>Streptomyces phaeochromogenes group</taxon>
    </lineage>
</organism>
<evidence type="ECO:0000313" key="3">
    <source>
        <dbReference type="EMBL" id="MDQ1032590.1"/>
    </source>
</evidence>
<sequence>MSATTPQTRPTSSLSSARSTRSARLLDTRPVWLVGVLATLAGAVVTEAFGLIARGVGVPMEVASPGATEAAEIPVGGFFGGVLFWSVVGIVLAVALARWAKRPARIFVVTTVVLTALSMAGPAVAPHTATSTQIVLAVSHLVAAAVIIPVVARRLSHRRP</sequence>
<evidence type="ECO:0000256" key="1">
    <source>
        <dbReference type="SAM" id="MobiDB-lite"/>
    </source>
</evidence>
<comment type="caution">
    <text evidence="3">The sequence shown here is derived from an EMBL/GenBank/DDBJ whole genome shotgun (WGS) entry which is preliminary data.</text>
</comment>
<feature type="transmembrane region" description="Helical" evidence="2">
    <location>
        <begin position="131"/>
        <end position="152"/>
    </location>
</feature>
<name>A0ABU0T9V7_9ACTN</name>
<proteinExistence type="predicted"/>
<gene>
    <name evidence="3" type="ORF">QF035_010172</name>
</gene>
<keyword evidence="2" id="KW-0812">Transmembrane</keyword>
<feature type="region of interest" description="Disordered" evidence="1">
    <location>
        <begin position="1"/>
        <end position="21"/>
    </location>
</feature>
<accession>A0ABU0T9V7</accession>